<dbReference type="RefSeq" id="WP_346821218.1">
    <property type="nucleotide sequence ID" value="NZ_JBDKWZ010000005.1"/>
</dbReference>
<dbReference type="InterPro" id="IPR015947">
    <property type="entry name" value="PUA-like_sf"/>
</dbReference>
<dbReference type="GO" id="GO:0003723">
    <property type="term" value="F:RNA binding"/>
    <property type="evidence" value="ECO:0007669"/>
    <property type="project" value="InterPro"/>
</dbReference>
<keyword evidence="7 8" id="KW-0067">ATP-binding</keyword>
<evidence type="ECO:0000256" key="7">
    <source>
        <dbReference type="ARBA" id="ARBA00022840"/>
    </source>
</evidence>
<dbReference type="NCBIfam" id="TIGR01027">
    <property type="entry name" value="proB"/>
    <property type="match status" value="1"/>
</dbReference>
<dbReference type="PANTHER" id="PTHR43654">
    <property type="entry name" value="GLUTAMATE 5-KINASE"/>
    <property type="match status" value="1"/>
</dbReference>
<dbReference type="Gene3D" id="2.30.130.10">
    <property type="entry name" value="PUA domain"/>
    <property type="match status" value="1"/>
</dbReference>
<dbReference type="GO" id="GO:0005524">
    <property type="term" value="F:ATP binding"/>
    <property type="evidence" value="ECO:0007669"/>
    <property type="project" value="UniProtKB-KW"/>
</dbReference>
<dbReference type="EMBL" id="JBDKWZ010000005">
    <property type="protein sequence ID" value="MEN7548439.1"/>
    <property type="molecule type" value="Genomic_DNA"/>
</dbReference>
<evidence type="ECO:0000259" key="9">
    <source>
        <dbReference type="SMART" id="SM00359"/>
    </source>
</evidence>
<evidence type="ECO:0000313" key="11">
    <source>
        <dbReference type="Proteomes" id="UP001403385"/>
    </source>
</evidence>
<comment type="function">
    <text evidence="8">Catalyzes the transfer of a phosphate group to glutamate to form L-glutamate 5-phosphate.</text>
</comment>
<dbReference type="HAMAP" id="MF_00456">
    <property type="entry name" value="ProB"/>
    <property type="match status" value="1"/>
</dbReference>
<evidence type="ECO:0000256" key="8">
    <source>
        <dbReference type="HAMAP-Rule" id="MF_00456"/>
    </source>
</evidence>
<keyword evidence="5 8" id="KW-0547">Nucleotide-binding</keyword>
<dbReference type="SMART" id="SM00359">
    <property type="entry name" value="PUA"/>
    <property type="match status" value="1"/>
</dbReference>
<keyword evidence="6 8" id="KW-0418">Kinase</keyword>
<evidence type="ECO:0000256" key="5">
    <source>
        <dbReference type="ARBA" id="ARBA00022741"/>
    </source>
</evidence>
<dbReference type="SUPFAM" id="SSF88697">
    <property type="entry name" value="PUA domain-like"/>
    <property type="match status" value="1"/>
</dbReference>
<dbReference type="CDD" id="cd21157">
    <property type="entry name" value="PUA_G5K"/>
    <property type="match status" value="1"/>
</dbReference>
<evidence type="ECO:0000256" key="1">
    <source>
        <dbReference type="ARBA" id="ARBA00022490"/>
    </source>
</evidence>
<keyword evidence="11" id="KW-1185">Reference proteome</keyword>
<dbReference type="GO" id="GO:0004349">
    <property type="term" value="F:glutamate 5-kinase activity"/>
    <property type="evidence" value="ECO:0007669"/>
    <property type="project" value="UniProtKB-UniRule"/>
</dbReference>
<dbReference type="Pfam" id="PF00696">
    <property type="entry name" value="AA_kinase"/>
    <property type="match status" value="1"/>
</dbReference>
<organism evidence="10 11">
    <name type="scientific">Rapidithrix thailandica</name>
    <dbReference type="NCBI Taxonomy" id="413964"/>
    <lineage>
        <taxon>Bacteria</taxon>
        <taxon>Pseudomonadati</taxon>
        <taxon>Bacteroidota</taxon>
        <taxon>Cytophagia</taxon>
        <taxon>Cytophagales</taxon>
        <taxon>Flammeovirgaceae</taxon>
        <taxon>Rapidithrix</taxon>
    </lineage>
</organism>
<name>A0AAW9S672_9BACT</name>
<dbReference type="GO" id="GO:0005829">
    <property type="term" value="C:cytosol"/>
    <property type="evidence" value="ECO:0007669"/>
    <property type="project" value="TreeGrafter"/>
</dbReference>
<dbReference type="PIRSF" id="PIRSF000729">
    <property type="entry name" value="GK"/>
    <property type="match status" value="1"/>
</dbReference>
<dbReference type="InterPro" id="IPR002478">
    <property type="entry name" value="PUA"/>
</dbReference>
<dbReference type="InterPro" id="IPR001048">
    <property type="entry name" value="Asp/Glu/Uridylate_kinase"/>
</dbReference>
<feature type="binding site" evidence="8">
    <location>
        <position position="52"/>
    </location>
    <ligand>
        <name>substrate</name>
    </ligand>
</feature>
<comment type="pathway">
    <text evidence="8">Amino-acid biosynthesis; L-proline biosynthesis; L-glutamate 5-semialdehyde from L-glutamate: step 1/2.</text>
</comment>
<comment type="caution">
    <text evidence="8">Lacks conserved residue(s) required for the propagation of feature annotation.</text>
</comment>
<keyword evidence="2 8" id="KW-0028">Amino-acid biosynthesis</keyword>
<dbReference type="InterPro" id="IPR041739">
    <property type="entry name" value="G5K_ProB"/>
</dbReference>
<dbReference type="PANTHER" id="PTHR43654:SF1">
    <property type="entry name" value="ISOPENTENYL PHOSPHATE KINASE"/>
    <property type="match status" value="1"/>
</dbReference>
<comment type="subcellular location">
    <subcellularLocation>
        <location evidence="8">Cytoplasm</location>
    </subcellularLocation>
</comment>
<feature type="binding site" evidence="8">
    <location>
        <position position="151"/>
    </location>
    <ligand>
        <name>substrate</name>
    </ligand>
</feature>
<comment type="similarity">
    <text evidence="8">Belongs to the glutamate 5-kinase family.</text>
</comment>
<dbReference type="Pfam" id="PF01472">
    <property type="entry name" value="PUA"/>
    <property type="match status" value="1"/>
</dbReference>
<dbReference type="Gene3D" id="3.40.1160.10">
    <property type="entry name" value="Acetylglutamate kinase-like"/>
    <property type="match status" value="2"/>
</dbReference>
<evidence type="ECO:0000256" key="4">
    <source>
        <dbReference type="ARBA" id="ARBA00022679"/>
    </source>
</evidence>
<dbReference type="InterPro" id="IPR001057">
    <property type="entry name" value="Glu/AcGlu_kinase"/>
</dbReference>
<sequence>MKKTYQRIAVKIGSNVLTTAEGLPNTDLMAQLVQQVSQLIHRHKVEVILISSGAVAAGRSLIQLNTKENTVTQRQLLASIGQVKLIQVYGELFKKHRQTCSQILVTKEDFRDRQHYLNMQNCFQGLLKYGIIPIVNENDVVSVTELMFTDNDELAGLVASMMDVDALFILTNVNGLYNGHPEEEHTELIRLVDKQKINLNEIISTKKSGFGRGGMLTKCKNAQKIADLGIAVHIANGHQENVLIDLYQKATSAEELPGTLFLPHPKRPSSIKKWVAHSEGYAKASLIVNEGAKQALLSDKVTSLLPVGLTEVQGSFQKGDIVKIKDAEGSDIGIGMTKYNDTVTRERIGQQGHHPVIHYDHIFLY</sequence>
<evidence type="ECO:0000256" key="3">
    <source>
        <dbReference type="ARBA" id="ARBA00022650"/>
    </source>
</evidence>
<feature type="binding site" evidence="8">
    <location>
        <position position="11"/>
    </location>
    <ligand>
        <name>ATP</name>
        <dbReference type="ChEBI" id="CHEBI:30616"/>
    </ligand>
</feature>
<dbReference type="Proteomes" id="UP001403385">
    <property type="component" value="Unassembled WGS sequence"/>
</dbReference>
<feature type="domain" description="PUA" evidence="9">
    <location>
        <begin position="284"/>
        <end position="357"/>
    </location>
</feature>
<proteinExistence type="inferred from homology"/>
<keyword evidence="3 8" id="KW-0641">Proline biosynthesis</keyword>
<dbReference type="InterPro" id="IPR005715">
    <property type="entry name" value="Glu_5kinase/COase_Synthase"/>
</dbReference>
<dbReference type="AlphaFoldDB" id="A0AAW9S672"/>
<dbReference type="InterPro" id="IPR036393">
    <property type="entry name" value="AceGlu_kinase-like_sf"/>
</dbReference>
<evidence type="ECO:0000313" key="10">
    <source>
        <dbReference type="EMBL" id="MEN7548439.1"/>
    </source>
</evidence>
<evidence type="ECO:0000256" key="2">
    <source>
        <dbReference type="ARBA" id="ARBA00022605"/>
    </source>
</evidence>
<dbReference type="PROSITE" id="PS50890">
    <property type="entry name" value="PUA"/>
    <property type="match status" value="1"/>
</dbReference>
<keyword evidence="1 8" id="KW-0963">Cytoplasm</keyword>
<dbReference type="FunFam" id="3.40.1160.10:FF:000040">
    <property type="entry name" value="Glutamate 5-kinase"/>
    <property type="match status" value="1"/>
</dbReference>
<evidence type="ECO:0000256" key="6">
    <source>
        <dbReference type="ARBA" id="ARBA00022777"/>
    </source>
</evidence>
<gene>
    <name evidence="8 10" type="primary">proB</name>
    <name evidence="10" type="ORF">AAG747_11000</name>
</gene>
<dbReference type="SUPFAM" id="SSF53633">
    <property type="entry name" value="Carbamate kinase-like"/>
    <property type="match status" value="1"/>
</dbReference>
<dbReference type="InterPro" id="IPR011529">
    <property type="entry name" value="Glu_5kinase"/>
</dbReference>
<keyword evidence="4 8" id="KW-0808">Transferase</keyword>
<dbReference type="InterPro" id="IPR036974">
    <property type="entry name" value="PUA_sf"/>
</dbReference>
<dbReference type="PRINTS" id="PR00474">
    <property type="entry name" value="GLU5KINASE"/>
</dbReference>
<protein>
    <recommendedName>
        <fullName evidence="8">Glutamate 5-kinase</fullName>
        <ecNumber evidence="8">2.7.2.11</ecNumber>
    </recommendedName>
    <alternativeName>
        <fullName evidence="8">Gamma-glutamyl kinase</fullName>
        <shortName evidence="8">GK</shortName>
    </alternativeName>
</protein>
<accession>A0AAW9S672</accession>
<reference evidence="10 11" key="1">
    <citation type="submission" date="2024-04" db="EMBL/GenBank/DDBJ databases">
        <title>Novel genus in family Flammeovirgaceae.</title>
        <authorList>
            <person name="Nguyen T.H."/>
            <person name="Vuong T.Q."/>
            <person name="Le H."/>
            <person name="Kim S.-G."/>
        </authorList>
    </citation>
    <scope>NUCLEOTIDE SEQUENCE [LARGE SCALE GENOMIC DNA]</scope>
    <source>
        <strain evidence="10 11">JCM 23209</strain>
    </source>
</reference>
<comment type="caution">
    <text evidence="10">The sequence shown here is derived from an EMBL/GenBank/DDBJ whole genome shotgun (WGS) entry which is preliminary data.</text>
</comment>
<dbReference type="CDD" id="cd04242">
    <property type="entry name" value="AAK_G5K_ProB"/>
    <property type="match status" value="1"/>
</dbReference>
<dbReference type="EC" id="2.7.2.11" evidence="8"/>
<feature type="binding site" evidence="8">
    <location>
        <position position="139"/>
    </location>
    <ligand>
        <name>substrate</name>
    </ligand>
</feature>
<comment type="catalytic activity">
    <reaction evidence="8">
        <text>L-glutamate + ATP = L-glutamyl 5-phosphate + ADP</text>
        <dbReference type="Rhea" id="RHEA:14877"/>
        <dbReference type="ChEBI" id="CHEBI:29985"/>
        <dbReference type="ChEBI" id="CHEBI:30616"/>
        <dbReference type="ChEBI" id="CHEBI:58274"/>
        <dbReference type="ChEBI" id="CHEBI:456216"/>
        <dbReference type="EC" id="2.7.2.11"/>
    </reaction>
</comment>
<dbReference type="GO" id="GO:0055129">
    <property type="term" value="P:L-proline biosynthetic process"/>
    <property type="evidence" value="ECO:0007669"/>
    <property type="project" value="UniProtKB-UniRule"/>
</dbReference>